<accession>A0A8X6W4N9</accession>
<proteinExistence type="predicted"/>
<sequence>MAQIHVEEAGGLNWLHYIKNSLREIKLRSQDLQGKSSTLSVIAHQTKKEWISANEKNRQRMAQIHAEGAAEQHAARLEEAHLRAHHSCFTTLERCQPETAHLRQT</sequence>
<dbReference type="Proteomes" id="UP000887159">
    <property type="component" value="Unassembled WGS sequence"/>
</dbReference>
<gene>
    <name evidence="1" type="ORF">TNCV_4562681</name>
</gene>
<evidence type="ECO:0000313" key="2">
    <source>
        <dbReference type="Proteomes" id="UP000887159"/>
    </source>
</evidence>
<comment type="caution">
    <text evidence="1">The sequence shown here is derived from an EMBL/GenBank/DDBJ whole genome shotgun (WGS) entry which is preliminary data.</text>
</comment>
<reference evidence="1" key="1">
    <citation type="submission" date="2020-08" db="EMBL/GenBank/DDBJ databases">
        <title>Multicomponent nature underlies the extraordinary mechanical properties of spider dragline silk.</title>
        <authorList>
            <person name="Kono N."/>
            <person name="Nakamura H."/>
            <person name="Mori M."/>
            <person name="Yoshida Y."/>
            <person name="Ohtoshi R."/>
            <person name="Malay A.D."/>
            <person name="Moran D.A.P."/>
            <person name="Tomita M."/>
            <person name="Numata K."/>
            <person name="Arakawa K."/>
        </authorList>
    </citation>
    <scope>NUCLEOTIDE SEQUENCE</scope>
</reference>
<keyword evidence="2" id="KW-1185">Reference proteome</keyword>
<organism evidence="1 2">
    <name type="scientific">Trichonephila clavipes</name>
    <name type="common">Golden silk orbweaver</name>
    <name type="synonym">Nephila clavipes</name>
    <dbReference type="NCBI Taxonomy" id="2585209"/>
    <lineage>
        <taxon>Eukaryota</taxon>
        <taxon>Metazoa</taxon>
        <taxon>Ecdysozoa</taxon>
        <taxon>Arthropoda</taxon>
        <taxon>Chelicerata</taxon>
        <taxon>Arachnida</taxon>
        <taxon>Araneae</taxon>
        <taxon>Araneomorphae</taxon>
        <taxon>Entelegynae</taxon>
        <taxon>Araneoidea</taxon>
        <taxon>Nephilidae</taxon>
        <taxon>Trichonephila</taxon>
    </lineage>
</organism>
<dbReference type="AlphaFoldDB" id="A0A8X6W4N9"/>
<name>A0A8X6W4N9_TRICX</name>
<protein>
    <submittedName>
        <fullName evidence="1">Uncharacterized protein</fullName>
    </submittedName>
</protein>
<evidence type="ECO:0000313" key="1">
    <source>
        <dbReference type="EMBL" id="GFY27914.1"/>
    </source>
</evidence>
<dbReference type="EMBL" id="BMAU01021382">
    <property type="protein sequence ID" value="GFY27914.1"/>
    <property type="molecule type" value="Genomic_DNA"/>
</dbReference>